<reference evidence="1 2" key="1">
    <citation type="journal article" date="2020" name="Cell">
        <title>Large-Scale Comparative Analyses of Tick Genomes Elucidate Their Genetic Diversity and Vector Capacities.</title>
        <authorList>
            <consortium name="Tick Genome and Microbiome Consortium (TIGMIC)"/>
            <person name="Jia N."/>
            <person name="Wang J."/>
            <person name="Shi W."/>
            <person name="Du L."/>
            <person name="Sun Y."/>
            <person name="Zhan W."/>
            <person name="Jiang J.F."/>
            <person name="Wang Q."/>
            <person name="Zhang B."/>
            <person name="Ji P."/>
            <person name="Bell-Sakyi L."/>
            <person name="Cui X.M."/>
            <person name="Yuan T.T."/>
            <person name="Jiang B.G."/>
            <person name="Yang W.F."/>
            <person name="Lam T.T."/>
            <person name="Chang Q.C."/>
            <person name="Ding S.J."/>
            <person name="Wang X.J."/>
            <person name="Zhu J.G."/>
            <person name="Ruan X.D."/>
            <person name="Zhao L."/>
            <person name="Wei J.T."/>
            <person name="Ye R.Z."/>
            <person name="Que T.C."/>
            <person name="Du C.H."/>
            <person name="Zhou Y.H."/>
            <person name="Cheng J.X."/>
            <person name="Dai P.F."/>
            <person name="Guo W.B."/>
            <person name="Han X.H."/>
            <person name="Huang E.J."/>
            <person name="Li L.F."/>
            <person name="Wei W."/>
            <person name="Gao Y.C."/>
            <person name="Liu J.Z."/>
            <person name="Shao H.Z."/>
            <person name="Wang X."/>
            <person name="Wang C.C."/>
            <person name="Yang T.C."/>
            <person name="Huo Q.B."/>
            <person name="Li W."/>
            <person name="Chen H.Y."/>
            <person name="Chen S.E."/>
            <person name="Zhou L.G."/>
            <person name="Ni X.B."/>
            <person name="Tian J.H."/>
            <person name="Sheng Y."/>
            <person name="Liu T."/>
            <person name="Pan Y.S."/>
            <person name="Xia L.Y."/>
            <person name="Li J."/>
            <person name="Zhao F."/>
            <person name="Cao W.C."/>
        </authorList>
    </citation>
    <scope>NUCLEOTIDE SEQUENCE [LARGE SCALE GENOMIC DNA]</scope>
    <source>
        <strain evidence="1">Iper-2018</strain>
    </source>
</reference>
<evidence type="ECO:0000313" key="1">
    <source>
        <dbReference type="EMBL" id="KAG0410205.1"/>
    </source>
</evidence>
<gene>
    <name evidence="1" type="ORF">HPB47_012647</name>
</gene>
<proteinExistence type="predicted"/>
<evidence type="ECO:0000313" key="2">
    <source>
        <dbReference type="Proteomes" id="UP000805193"/>
    </source>
</evidence>
<protein>
    <submittedName>
        <fullName evidence="1">Uncharacterized protein</fullName>
    </submittedName>
</protein>
<comment type="caution">
    <text evidence="1">The sequence shown here is derived from an EMBL/GenBank/DDBJ whole genome shotgun (WGS) entry which is preliminary data.</text>
</comment>
<sequence length="81" mass="8880">MEKQTCKSLPLARKVEILEGVKAAKLSTTAIAPYRYVDDYLILHTSDSAKIEQASSRPALAYRIWPLLAVPAEVVEAPALV</sequence>
<accession>A0AC60NSW1</accession>
<dbReference type="EMBL" id="JABSTQ010011543">
    <property type="protein sequence ID" value="KAG0410205.1"/>
    <property type="molecule type" value="Genomic_DNA"/>
</dbReference>
<dbReference type="Proteomes" id="UP000805193">
    <property type="component" value="Unassembled WGS sequence"/>
</dbReference>
<keyword evidence="2" id="KW-1185">Reference proteome</keyword>
<name>A0AC60NSW1_IXOPE</name>
<organism evidence="1 2">
    <name type="scientific">Ixodes persulcatus</name>
    <name type="common">Taiga tick</name>
    <dbReference type="NCBI Taxonomy" id="34615"/>
    <lineage>
        <taxon>Eukaryota</taxon>
        <taxon>Metazoa</taxon>
        <taxon>Ecdysozoa</taxon>
        <taxon>Arthropoda</taxon>
        <taxon>Chelicerata</taxon>
        <taxon>Arachnida</taxon>
        <taxon>Acari</taxon>
        <taxon>Parasitiformes</taxon>
        <taxon>Ixodida</taxon>
        <taxon>Ixodoidea</taxon>
        <taxon>Ixodidae</taxon>
        <taxon>Ixodinae</taxon>
        <taxon>Ixodes</taxon>
    </lineage>
</organism>